<dbReference type="GO" id="GO:0005829">
    <property type="term" value="C:cytosol"/>
    <property type="evidence" value="ECO:0007669"/>
    <property type="project" value="TreeGrafter"/>
</dbReference>
<dbReference type="InterPro" id="IPR036249">
    <property type="entry name" value="Thioredoxin-like_sf"/>
</dbReference>
<reference evidence="3 4" key="1">
    <citation type="journal article" date="2014" name="PLoS Genet.">
        <title>Analysis of the Phlebiopsis gigantea genome, transcriptome and secretome provides insight into its pioneer colonization strategies of wood.</title>
        <authorList>
            <person name="Hori C."/>
            <person name="Ishida T."/>
            <person name="Igarashi K."/>
            <person name="Samejima M."/>
            <person name="Suzuki H."/>
            <person name="Master E."/>
            <person name="Ferreira P."/>
            <person name="Ruiz-Duenas F.J."/>
            <person name="Held B."/>
            <person name="Canessa P."/>
            <person name="Larrondo L.F."/>
            <person name="Schmoll M."/>
            <person name="Druzhinina I.S."/>
            <person name="Kubicek C.P."/>
            <person name="Gaskell J.A."/>
            <person name="Kersten P."/>
            <person name="St John F."/>
            <person name="Glasner J."/>
            <person name="Sabat G."/>
            <person name="Splinter BonDurant S."/>
            <person name="Syed K."/>
            <person name="Yadav J."/>
            <person name="Mgbeahuruike A.C."/>
            <person name="Kovalchuk A."/>
            <person name="Asiegbu F.O."/>
            <person name="Lackner G."/>
            <person name="Hoffmeister D."/>
            <person name="Rencoret J."/>
            <person name="Gutierrez A."/>
            <person name="Sun H."/>
            <person name="Lindquist E."/>
            <person name="Barry K."/>
            <person name="Riley R."/>
            <person name="Grigoriev I.V."/>
            <person name="Henrissat B."/>
            <person name="Kues U."/>
            <person name="Berka R.M."/>
            <person name="Martinez A.T."/>
            <person name="Covert S.F."/>
            <person name="Blanchette R.A."/>
            <person name="Cullen D."/>
        </authorList>
    </citation>
    <scope>NUCLEOTIDE SEQUENCE [LARGE SCALE GENOMIC DNA]</scope>
    <source>
        <strain evidence="3 4">11061_1 CR5-6</strain>
    </source>
</reference>
<name>A0A0C3P037_PHLG1</name>
<gene>
    <name evidence="3" type="ORF">PHLGIDRAFT_60352</name>
</gene>
<dbReference type="GO" id="GO:0047134">
    <property type="term" value="F:protein-disulfide reductase [NAD(P)H] activity"/>
    <property type="evidence" value="ECO:0007669"/>
    <property type="project" value="InterPro"/>
</dbReference>
<dbReference type="InterPro" id="IPR045108">
    <property type="entry name" value="TXNDC17-like"/>
</dbReference>
<dbReference type="HOGENOM" id="CLU_2677828_0_0_1"/>
<dbReference type="Pfam" id="PF06110">
    <property type="entry name" value="TXD17-like_Trx"/>
    <property type="match status" value="1"/>
</dbReference>
<feature type="non-terminal residue" evidence="3">
    <location>
        <position position="1"/>
    </location>
</feature>
<dbReference type="STRING" id="745531.A0A0C3P037"/>
<dbReference type="Gene3D" id="3.40.30.10">
    <property type="entry name" value="Glutaredoxin"/>
    <property type="match status" value="1"/>
</dbReference>
<evidence type="ECO:0000259" key="2">
    <source>
        <dbReference type="Pfam" id="PF06110"/>
    </source>
</evidence>
<keyword evidence="4" id="KW-1185">Reference proteome</keyword>
<organism evidence="3 4">
    <name type="scientific">Phlebiopsis gigantea (strain 11061_1 CR5-6)</name>
    <name type="common">White-rot fungus</name>
    <name type="synonym">Peniophora gigantea</name>
    <dbReference type="NCBI Taxonomy" id="745531"/>
    <lineage>
        <taxon>Eukaryota</taxon>
        <taxon>Fungi</taxon>
        <taxon>Dikarya</taxon>
        <taxon>Basidiomycota</taxon>
        <taxon>Agaricomycotina</taxon>
        <taxon>Agaricomycetes</taxon>
        <taxon>Polyporales</taxon>
        <taxon>Phanerochaetaceae</taxon>
        <taxon>Phlebiopsis</taxon>
    </lineage>
</organism>
<feature type="domain" description="Thioredoxin" evidence="2">
    <location>
        <begin position="4"/>
        <end position="75"/>
    </location>
</feature>
<dbReference type="Proteomes" id="UP000053257">
    <property type="component" value="Unassembled WGS sequence"/>
</dbReference>
<evidence type="ECO:0000313" key="4">
    <source>
        <dbReference type="Proteomes" id="UP000053257"/>
    </source>
</evidence>
<dbReference type="SUPFAM" id="SSF52833">
    <property type="entry name" value="Thioredoxin-like"/>
    <property type="match status" value="1"/>
</dbReference>
<accession>A0A0C3P037</accession>
<dbReference type="PANTHER" id="PTHR12452">
    <property type="entry name" value="42-9-9 PROTEIN-RELATED"/>
    <property type="match status" value="1"/>
</dbReference>
<evidence type="ECO:0000256" key="1">
    <source>
        <dbReference type="ARBA" id="ARBA00008987"/>
    </source>
</evidence>
<dbReference type="OrthoDB" id="78947at2759"/>
<dbReference type="InterPro" id="IPR010357">
    <property type="entry name" value="TXNDC17_dom"/>
</dbReference>
<dbReference type="AlphaFoldDB" id="A0A0C3P037"/>
<proteinExistence type="inferred from homology"/>
<sequence>PEDFVVFYSSRDEDGRLWCPDCRAVEDLVQRTFARADGPAALIVWVGQKPAWKSPSNAFRAQPWNVGSVPTVIRV</sequence>
<feature type="non-terminal residue" evidence="3">
    <location>
        <position position="75"/>
    </location>
</feature>
<protein>
    <recommendedName>
        <fullName evidence="2">Thioredoxin domain-containing protein</fullName>
    </recommendedName>
</protein>
<evidence type="ECO:0000313" key="3">
    <source>
        <dbReference type="EMBL" id="KIP11094.1"/>
    </source>
</evidence>
<comment type="similarity">
    <text evidence="1">Belongs to the thioredoxin family.</text>
</comment>
<dbReference type="EMBL" id="KN840448">
    <property type="protein sequence ID" value="KIP11094.1"/>
    <property type="molecule type" value="Genomic_DNA"/>
</dbReference>
<dbReference type="PANTHER" id="PTHR12452:SF0">
    <property type="entry name" value="THIOREDOXIN DOMAIN-CONTAINING PROTEIN 17"/>
    <property type="match status" value="1"/>
</dbReference>